<dbReference type="VEuPathDB" id="TriTrypDB:LpyrH10_27_0990"/>
<dbReference type="Proteomes" id="UP000037923">
    <property type="component" value="Unassembled WGS sequence"/>
</dbReference>
<dbReference type="AlphaFoldDB" id="A0A0N0DRU7"/>
<organism evidence="1 2">
    <name type="scientific">Leptomonas pyrrhocoris</name>
    <name type="common">Firebug parasite</name>
    <dbReference type="NCBI Taxonomy" id="157538"/>
    <lineage>
        <taxon>Eukaryota</taxon>
        <taxon>Discoba</taxon>
        <taxon>Euglenozoa</taxon>
        <taxon>Kinetoplastea</taxon>
        <taxon>Metakinetoplastina</taxon>
        <taxon>Trypanosomatida</taxon>
        <taxon>Trypanosomatidae</taxon>
        <taxon>Leishmaniinae</taxon>
        <taxon>Leptomonas</taxon>
    </lineage>
</organism>
<dbReference type="GeneID" id="26909227"/>
<accession>A0A0N0DRU7</accession>
<evidence type="ECO:0000313" key="2">
    <source>
        <dbReference type="Proteomes" id="UP000037923"/>
    </source>
</evidence>
<protein>
    <submittedName>
        <fullName evidence="1">Uncharacterized protein</fullName>
    </submittedName>
</protein>
<proteinExistence type="predicted"/>
<reference evidence="1 2" key="1">
    <citation type="submission" date="2015-07" db="EMBL/GenBank/DDBJ databases">
        <title>High-quality genome of monoxenous trypanosomatid Leptomonas pyrrhocoris.</title>
        <authorList>
            <person name="Flegontov P."/>
            <person name="Butenko A."/>
            <person name="Firsov S."/>
            <person name="Vlcek C."/>
            <person name="Logacheva M.D."/>
            <person name="Field M."/>
            <person name="Filatov D."/>
            <person name="Flegontova O."/>
            <person name="Gerasimov E."/>
            <person name="Jackson A.P."/>
            <person name="Kelly S."/>
            <person name="Opperdoes F."/>
            <person name="O'Reilly A."/>
            <person name="Votypka J."/>
            <person name="Yurchenko V."/>
            <person name="Lukes J."/>
        </authorList>
    </citation>
    <scope>NUCLEOTIDE SEQUENCE [LARGE SCALE GENOMIC DNA]</scope>
    <source>
        <strain evidence="1">H10</strain>
    </source>
</reference>
<gene>
    <name evidence="1" type="ORF">ABB37_08944</name>
</gene>
<sequence>MCGAASSQLRCYEASHFLLCSNSFARRRAVSFALCCSTCGRHKSFLIALLRPLLLPSDLPSAHYTALPVDEFNSNTYADKCDLTNSSTHQKTKPHFTKMQLQGHIEDFDASLSCDSTGDAHTALGRLQMDGIAQIVSFMGKQSTTRSVHTLSAVCPQMRLDRETLRSHRDDEMDCRGVAV</sequence>
<comment type="caution">
    <text evidence="1">The sequence shown here is derived from an EMBL/GenBank/DDBJ whole genome shotgun (WGS) entry which is preliminary data.</text>
</comment>
<dbReference type="EMBL" id="LGTL01000027">
    <property type="protein sequence ID" value="KPA74984.1"/>
    <property type="molecule type" value="Genomic_DNA"/>
</dbReference>
<keyword evidence="2" id="KW-1185">Reference proteome</keyword>
<evidence type="ECO:0000313" key="1">
    <source>
        <dbReference type="EMBL" id="KPA74984.1"/>
    </source>
</evidence>
<dbReference type="RefSeq" id="XP_015653423.1">
    <property type="nucleotide sequence ID" value="XM_015808138.1"/>
</dbReference>
<name>A0A0N0DRU7_LEPPY</name>